<accession>A0A7V5HMG2</accession>
<organism evidence="7">
    <name type="scientific">candidate division WOR-3 bacterium</name>
    <dbReference type="NCBI Taxonomy" id="2052148"/>
    <lineage>
        <taxon>Bacteria</taxon>
        <taxon>Bacteria division WOR-3</taxon>
    </lineage>
</organism>
<dbReference type="AlphaFoldDB" id="A0A7V5HMG2"/>
<keyword evidence="3" id="KW-0560">Oxidoreductase</keyword>
<feature type="domain" description="4Fe-4S ferredoxin-type" evidence="6">
    <location>
        <begin position="62"/>
        <end position="93"/>
    </location>
</feature>
<name>A0A7V5HMG2_UNCW3</name>
<dbReference type="Proteomes" id="UP000886050">
    <property type="component" value="Unassembled WGS sequence"/>
</dbReference>
<dbReference type="GO" id="GO:0005886">
    <property type="term" value="C:plasma membrane"/>
    <property type="evidence" value="ECO:0007669"/>
    <property type="project" value="TreeGrafter"/>
</dbReference>
<dbReference type="GO" id="GO:0051539">
    <property type="term" value="F:4 iron, 4 sulfur cluster binding"/>
    <property type="evidence" value="ECO:0007669"/>
    <property type="project" value="UniProtKB-KW"/>
</dbReference>
<dbReference type="PROSITE" id="PS00198">
    <property type="entry name" value="4FE4S_FER_1"/>
    <property type="match status" value="2"/>
</dbReference>
<dbReference type="PANTHER" id="PTHR43255">
    <property type="entry name" value="IRON-SULFUR-BINDING OXIDOREDUCTASE FADF-RELATED-RELATED"/>
    <property type="match status" value="1"/>
</dbReference>
<dbReference type="Pfam" id="PF13183">
    <property type="entry name" value="Fer4_8"/>
    <property type="match status" value="1"/>
</dbReference>
<proteinExistence type="predicted"/>
<gene>
    <name evidence="7" type="ORF">ENL43_00805</name>
</gene>
<evidence type="ECO:0000313" key="7">
    <source>
        <dbReference type="EMBL" id="HHF52887.1"/>
    </source>
</evidence>
<evidence type="ECO:0000256" key="2">
    <source>
        <dbReference type="ARBA" id="ARBA00022723"/>
    </source>
</evidence>
<keyword evidence="1" id="KW-0004">4Fe-4S</keyword>
<dbReference type="PANTHER" id="PTHR43255:SF1">
    <property type="entry name" value="IRON-SULFUR-BINDING OXIDOREDUCTASE FADF-RELATED"/>
    <property type="match status" value="1"/>
</dbReference>
<dbReference type="InterPro" id="IPR017900">
    <property type="entry name" value="4Fe4S_Fe_S_CS"/>
</dbReference>
<dbReference type="InterPro" id="IPR051460">
    <property type="entry name" value="HdrC_iron-sulfur_subunit"/>
</dbReference>
<dbReference type="Gene3D" id="1.10.1060.10">
    <property type="entry name" value="Alpha-helical ferredoxin"/>
    <property type="match status" value="1"/>
</dbReference>
<keyword evidence="4" id="KW-0408">Iron</keyword>
<evidence type="ECO:0000259" key="6">
    <source>
        <dbReference type="PROSITE" id="PS51379"/>
    </source>
</evidence>
<keyword evidence="2" id="KW-0479">Metal-binding</keyword>
<reference evidence="7" key="1">
    <citation type="journal article" date="2020" name="mSystems">
        <title>Genome- and Community-Level Interaction Insights into Carbon Utilization and Element Cycling Functions of Hydrothermarchaeota in Hydrothermal Sediment.</title>
        <authorList>
            <person name="Zhou Z."/>
            <person name="Liu Y."/>
            <person name="Xu W."/>
            <person name="Pan J."/>
            <person name="Luo Z.H."/>
            <person name="Li M."/>
        </authorList>
    </citation>
    <scope>NUCLEOTIDE SEQUENCE [LARGE SCALE GENOMIC DNA]</scope>
    <source>
        <strain evidence="7">HyVt-96</strain>
    </source>
</reference>
<dbReference type="PROSITE" id="PS51379">
    <property type="entry name" value="4FE4S_FER_2"/>
    <property type="match status" value="1"/>
</dbReference>
<dbReference type="InterPro" id="IPR017896">
    <property type="entry name" value="4Fe4S_Fe-S-bd"/>
</dbReference>
<evidence type="ECO:0000256" key="5">
    <source>
        <dbReference type="ARBA" id="ARBA00023014"/>
    </source>
</evidence>
<evidence type="ECO:0000256" key="3">
    <source>
        <dbReference type="ARBA" id="ARBA00023002"/>
    </source>
</evidence>
<feature type="non-terminal residue" evidence="7">
    <location>
        <position position="123"/>
    </location>
</feature>
<sequence length="123" mass="13822">MANEVIKVDPELKVIKEIQAVGGETLKKCYQCATCSTVCPLSTDEAPFPRKQMILAQWGFKDRLLNDPAIWLCHQCGDCSKYCPREANPGDVMAALRLSVIKEATPFKFLHTFFNNAWGFPIL</sequence>
<evidence type="ECO:0000256" key="4">
    <source>
        <dbReference type="ARBA" id="ARBA00023004"/>
    </source>
</evidence>
<keyword evidence="5" id="KW-0411">Iron-sulfur</keyword>
<comment type="caution">
    <text evidence="7">The sequence shown here is derived from an EMBL/GenBank/DDBJ whole genome shotgun (WGS) entry which is preliminary data.</text>
</comment>
<dbReference type="SUPFAM" id="SSF46548">
    <property type="entry name" value="alpha-helical ferredoxin"/>
    <property type="match status" value="1"/>
</dbReference>
<protein>
    <submittedName>
        <fullName evidence="7">Heterodisulfide reductase subunit E</fullName>
    </submittedName>
</protein>
<dbReference type="EMBL" id="DRTX01000047">
    <property type="protein sequence ID" value="HHF52887.1"/>
    <property type="molecule type" value="Genomic_DNA"/>
</dbReference>
<dbReference type="GO" id="GO:0046872">
    <property type="term" value="F:metal ion binding"/>
    <property type="evidence" value="ECO:0007669"/>
    <property type="project" value="UniProtKB-KW"/>
</dbReference>
<dbReference type="GO" id="GO:0016491">
    <property type="term" value="F:oxidoreductase activity"/>
    <property type="evidence" value="ECO:0007669"/>
    <property type="project" value="UniProtKB-KW"/>
</dbReference>
<dbReference type="InterPro" id="IPR009051">
    <property type="entry name" value="Helical_ferredxn"/>
</dbReference>
<evidence type="ECO:0000256" key="1">
    <source>
        <dbReference type="ARBA" id="ARBA00022485"/>
    </source>
</evidence>